<accession>A0A3R7P785</accession>
<evidence type="ECO:0000313" key="5">
    <source>
        <dbReference type="Proteomes" id="UP000283509"/>
    </source>
</evidence>
<evidence type="ECO:0000256" key="2">
    <source>
        <dbReference type="SAM" id="MobiDB-lite"/>
    </source>
</evidence>
<feature type="compositionally biased region" description="Basic and acidic residues" evidence="2">
    <location>
        <begin position="78"/>
        <end position="96"/>
    </location>
</feature>
<comment type="caution">
    <text evidence="4">The sequence shown here is derived from an EMBL/GenBank/DDBJ whole genome shotgun (WGS) entry which is preliminary data.</text>
</comment>
<feature type="compositionally biased region" description="Polar residues" evidence="2">
    <location>
        <begin position="99"/>
        <end position="115"/>
    </location>
</feature>
<dbReference type="InterPro" id="IPR051095">
    <property type="entry name" value="Dros_DevTransReg"/>
</dbReference>
<dbReference type="OrthoDB" id="19132at2759"/>
<dbReference type="Gene3D" id="3.30.710.10">
    <property type="entry name" value="Potassium Channel Kv1.1, Chain A"/>
    <property type="match status" value="1"/>
</dbReference>
<feature type="compositionally biased region" description="Polar residues" evidence="2">
    <location>
        <begin position="133"/>
        <end position="145"/>
    </location>
</feature>
<protein>
    <submittedName>
        <fullName evidence="4">Broad-complex protein isoform 4</fullName>
    </submittedName>
</protein>
<dbReference type="EMBL" id="QCYY01001527">
    <property type="protein sequence ID" value="ROT77411.1"/>
    <property type="molecule type" value="Genomic_DNA"/>
</dbReference>
<dbReference type="GO" id="GO:0005634">
    <property type="term" value="C:nucleus"/>
    <property type="evidence" value="ECO:0007669"/>
    <property type="project" value="TreeGrafter"/>
</dbReference>
<dbReference type="Pfam" id="PF00651">
    <property type="entry name" value="BTB"/>
    <property type="match status" value="1"/>
</dbReference>
<name>A0A3R7P785_PENVA</name>
<dbReference type="SUPFAM" id="SSF54695">
    <property type="entry name" value="POZ domain"/>
    <property type="match status" value="1"/>
</dbReference>
<reference evidence="4 5" key="1">
    <citation type="submission" date="2018-04" db="EMBL/GenBank/DDBJ databases">
        <authorList>
            <person name="Zhang X."/>
            <person name="Yuan J."/>
            <person name="Li F."/>
            <person name="Xiang J."/>
        </authorList>
    </citation>
    <scope>NUCLEOTIDE SEQUENCE [LARGE SCALE GENOMIC DNA]</scope>
    <source>
        <tissue evidence="4">Muscle</tissue>
    </source>
</reference>
<dbReference type="PANTHER" id="PTHR23110">
    <property type="entry name" value="BTB DOMAIN TRANSCRIPTION FACTOR"/>
    <property type="match status" value="1"/>
</dbReference>
<evidence type="ECO:0000259" key="3">
    <source>
        <dbReference type="PROSITE" id="PS50097"/>
    </source>
</evidence>
<gene>
    <name evidence="4" type="ORF">C7M84_003936</name>
</gene>
<evidence type="ECO:0000256" key="1">
    <source>
        <dbReference type="ARBA" id="ARBA00023242"/>
    </source>
</evidence>
<dbReference type="InterPro" id="IPR011333">
    <property type="entry name" value="SKP1/BTB/POZ_sf"/>
</dbReference>
<feature type="domain" description="BTB" evidence="3">
    <location>
        <begin position="1"/>
        <end position="38"/>
    </location>
</feature>
<dbReference type="PANTHER" id="PTHR23110:SF109">
    <property type="entry name" value="FI07618P-RELATED"/>
    <property type="match status" value="1"/>
</dbReference>
<proteinExistence type="predicted"/>
<sequence>MFELSENKNLMIVLTDINHKELETLLDYMYLGEVNILQSDLTMFMKAAEHLQIKGLAEPSESNQKKELTYNKRNLTQREDISDAKRRRLSADDHLPKSRSVSTNQSEHSVTTRSTMGGRDVSSEPKNQEEVSESVQINNTPNSDIVSPAQLASAELSCEAPTSKRPEPAPTLSKAQDHNRPSSDVSSCEGSQVKVEDFNVKEEPEDWPQTEASENSQMFGFSDPGLAYLAHASNLPVRAQGSAVMNQIATTQSQATAAELQTHPLPGPSGIQATSGGWEQQPPSARLPSEDYLQYRSIAKGVSPGDRRMQAINQDRKARRRGRCSICPRKNDKKSAKQCSLCYKWVCKIHSVADGRENDPEAGSLFLHTDNASTRCSTTDS</sequence>
<evidence type="ECO:0000313" key="4">
    <source>
        <dbReference type="EMBL" id="ROT77411.1"/>
    </source>
</evidence>
<reference evidence="4 5" key="2">
    <citation type="submission" date="2019-01" db="EMBL/GenBank/DDBJ databases">
        <title>The decoding of complex shrimp genome reveals the adaptation for benthos swimmer, frequently molting mechanism and breeding impact on genome.</title>
        <authorList>
            <person name="Sun Y."/>
            <person name="Gao Y."/>
            <person name="Yu Y."/>
        </authorList>
    </citation>
    <scope>NUCLEOTIDE SEQUENCE [LARGE SCALE GENOMIC DNA]</scope>
    <source>
        <tissue evidence="4">Muscle</tissue>
    </source>
</reference>
<dbReference type="AlphaFoldDB" id="A0A3R7P785"/>
<keyword evidence="1" id="KW-0539">Nucleus</keyword>
<feature type="region of interest" description="Disordered" evidence="2">
    <location>
        <begin position="78"/>
        <end position="193"/>
    </location>
</feature>
<dbReference type="GO" id="GO:0006357">
    <property type="term" value="P:regulation of transcription by RNA polymerase II"/>
    <property type="evidence" value="ECO:0007669"/>
    <property type="project" value="TreeGrafter"/>
</dbReference>
<dbReference type="Proteomes" id="UP000283509">
    <property type="component" value="Unassembled WGS sequence"/>
</dbReference>
<organism evidence="4 5">
    <name type="scientific">Penaeus vannamei</name>
    <name type="common">Whiteleg shrimp</name>
    <name type="synonym">Litopenaeus vannamei</name>
    <dbReference type="NCBI Taxonomy" id="6689"/>
    <lineage>
        <taxon>Eukaryota</taxon>
        <taxon>Metazoa</taxon>
        <taxon>Ecdysozoa</taxon>
        <taxon>Arthropoda</taxon>
        <taxon>Crustacea</taxon>
        <taxon>Multicrustacea</taxon>
        <taxon>Malacostraca</taxon>
        <taxon>Eumalacostraca</taxon>
        <taxon>Eucarida</taxon>
        <taxon>Decapoda</taxon>
        <taxon>Dendrobranchiata</taxon>
        <taxon>Penaeoidea</taxon>
        <taxon>Penaeidae</taxon>
        <taxon>Penaeus</taxon>
    </lineage>
</organism>
<keyword evidence="5" id="KW-1185">Reference proteome</keyword>
<dbReference type="PROSITE" id="PS50097">
    <property type="entry name" value="BTB"/>
    <property type="match status" value="1"/>
</dbReference>
<dbReference type="InterPro" id="IPR000210">
    <property type="entry name" value="BTB/POZ_dom"/>
</dbReference>